<accession>A0A4R7ZER1</accession>
<protein>
    <recommendedName>
        <fullName evidence="1">Immunity protein Imm33 domain-containing protein</fullName>
    </recommendedName>
</protein>
<dbReference type="OrthoDB" id="9789980at2"/>
<evidence type="ECO:0000259" key="1">
    <source>
        <dbReference type="Pfam" id="PF09951"/>
    </source>
</evidence>
<organism evidence="2 3">
    <name type="scientific">Breznakia blatticola</name>
    <dbReference type="NCBI Taxonomy" id="1754012"/>
    <lineage>
        <taxon>Bacteria</taxon>
        <taxon>Bacillati</taxon>
        <taxon>Bacillota</taxon>
        <taxon>Erysipelotrichia</taxon>
        <taxon>Erysipelotrichales</taxon>
        <taxon>Erysipelotrichaceae</taxon>
        <taxon>Breznakia</taxon>
    </lineage>
</organism>
<comment type="caution">
    <text evidence="2">The sequence shown here is derived from an EMBL/GenBank/DDBJ whole genome shotgun (WGS) entry which is preliminary data.</text>
</comment>
<sequence length="117" mass="13236">MCADEKMYKDFVVSKNILKGKPVGYSLREKTADDTLSGWNVLSIEDDETYVSNPDNFTIVKASEIAKLQPLLLEIYDSMYGTELNWLYDEDGMFKGFFDLGSNQEVSIAQVLTKGML</sequence>
<dbReference type="InterPro" id="IPR018689">
    <property type="entry name" value="Imm33_dom"/>
</dbReference>
<dbReference type="Proteomes" id="UP000294743">
    <property type="component" value="Unassembled WGS sequence"/>
</dbReference>
<dbReference type="EMBL" id="SODD01000035">
    <property type="protein sequence ID" value="TDW14668.1"/>
    <property type="molecule type" value="Genomic_DNA"/>
</dbReference>
<proteinExistence type="predicted"/>
<evidence type="ECO:0000313" key="3">
    <source>
        <dbReference type="Proteomes" id="UP000294743"/>
    </source>
</evidence>
<dbReference type="AlphaFoldDB" id="A0A4R7ZER1"/>
<evidence type="ECO:0000313" key="2">
    <source>
        <dbReference type="EMBL" id="TDW14668.1"/>
    </source>
</evidence>
<reference evidence="2 3" key="1">
    <citation type="submission" date="2019-03" db="EMBL/GenBank/DDBJ databases">
        <title>Genomic Encyclopedia of Type Strains, Phase IV (KMG-IV): sequencing the most valuable type-strain genomes for metagenomic binning, comparative biology and taxonomic classification.</title>
        <authorList>
            <person name="Goeker M."/>
        </authorList>
    </citation>
    <scope>NUCLEOTIDE SEQUENCE [LARGE SCALE GENOMIC DNA]</scope>
    <source>
        <strain evidence="2 3">DSM 28867</strain>
    </source>
</reference>
<keyword evidence="3" id="KW-1185">Reference proteome</keyword>
<gene>
    <name evidence="2" type="ORF">EDD63_13513</name>
</gene>
<dbReference type="RefSeq" id="WP_134170533.1">
    <property type="nucleotide sequence ID" value="NZ_SODD01000035.1"/>
</dbReference>
<name>A0A4R7ZER1_9FIRM</name>
<feature type="domain" description="Immunity protein Imm33" evidence="1">
    <location>
        <begin position="12"/>
        <end position="95"/>
    </location>
</feature>
<dbReference type="Pfam" id="PF09951">
    <property type="entry name" value="Imm33"/>
    <property type="match status" value="1"/>
</dbReference>